<dbReference type="CDD" id="cd01949">
    <property type="entry name" value="GGDEF"/>
    <property type="match status" value="1"/>
</dbReference>
<dbReference type="GO" id="GO:0052621">
    <property type="term" value="F:diguanylate cyclase activity"/>
    <property type="evidence" value="ECO:0007669"/>
    <property type="project" value="UniProtKB-EC"/>
</dbReference>
<organism evidence="7 8">
    <name type="scientific">Rubellimicrobium mesophilum DSM 19309</name>
    <dbReference type="NCBI Taxonomy" id="442562"/>
    <lineage>
        <taxon>Bacteria</taxon>
        <taxon>Pseudomonadati</taxon>
        <taxon>Pseudomonadota</taxon>
        <taxon>Alphaproteobacteria</taxon>
        <taxon>Rhodobacterales</taxon>
        <taxon>Roseobacteraceae</taxon>
        <taxon>Rubellimicrobium</taxon>
    </lineage>
</organism>
<dbReference type="PATRIC" id="fig|442562.3.peg.789"/>
<dbReference type="PROSITE" id="PS50887">
    <property type="entry name" value="GGDEF"/>
    <property type="match status" value="1"/>
</dbReference>
<evidence type="ECO:0000313" key="8">
    <source>
        <dbReference type="Proteomes" id="UP000019666"/>
    </source>
</evidence>
<dbReference type="SUPFAM" id="SSF52172">
    <property type="entry name" value="CheY-like"/>
    <property type="match status" value="1"/>
</dbReference>
<dbReference type="Pfam" id="PF00990">
    <property type="entry name" value="GGDEF"/>
    <property type="match status" value="1"/>
</dbReference>
<dbReference type="GO" id="GO:0000160">
    <property type="term" value="P:phosphorelay signal transduction system"/>
    <property type="evidence" value="ECO:0007669"/>
    <property type="project" value="InterPro"/>
</dbReference>
<evidence type="ECO:0000256" key="3">
    <source>
        <dbReference type="PROSITE-ProRule" id="PRU00169"/>
    </source>
</evidence>
<name>A0A017HV64_9RHOB</name>
<keyword evidence="4" id="KW-0175">Coiled coil</keyword>
<dbReference type="Proteomes" id="UP000019666">
    <property type="component" value="Unassembled WGS sequence"/>
</dbReference>
<dbReference type="EC" id="2.7.7.65" evidence="1"/>
<evidence type="ECO:0000256" key="2">
    <source>
        <dbReference type="ARBA" id="ARBA00034247"/>
    </source>
</evidence>
<comment type="catalytic activity">
    <reaction evidence="2">
        <text>2 GTP = 3',3'-c-di-GMP + 2 diphosphate</text>
        <dbReference type="Rhea" id="RHEA:24898"/>
        <dbReference type="ChEBI" id="CHEBI:33019"/>
        <dbReference type="ChEBI" id="CHEBI:37565"/>
        <dbReference type="ChEBI" id="CHEBI:58805"/>
        <dbReference type="EC" id="2.7.7.65"/>
    </reaction>
</comment>
<feature type="modified residue" description="4-aspartylphosphate" evidence="3">
    <location>
        <position position="53"/>
    </location>
</feature>
<dbReference type="HOGENOM" id="CLU_000445_11_28_5"/>
<dbReference type="Gene3D" id="3.40.50.2300">
    <property type="match status" value="1"/>
</dbReference>
<evidence type="ECO:0000256" key="1">
    <source>
        <dbReference type="ARBA" id="ARBA00012528"/>
    </source>
</evidence>
<accession>A0A017HV64</accession>
<proteinExistence type="predicted"/>
<dbReference type="InterPro" id="IPR000160">
    <property type="entry name" value="GGDEF_dom"/>
</dbReference>
<dbReference type="GO" id="GO:0043709">
    <property type="term" value="P:cell adhesion involved in single-species biofilm formation"/>
    <property type="evidence" value="ECO:0007669"/>
    <property type="project" value="TreeGrafter"/>
</dbReference>
<dbReference type="InterPro" id="IPR029787">
    <property type="entry name" value="Nucleotide_cyclase"/>
</dbReference>
<feature type="domain" description="Response regulatory" evidence="5">
    <location>
        <begin position="4"/>
        <end position="120"/>
    </location>
</feature>
<dbReference type="EMBL" id="AOSK01000024">
    <property type="protein sequence ID" value="EYD77629.1"/>
    <property type="molecule type" value="Genomic_DNA"/>
</dbReference>
<feature type="coiled-coil region" evidence="4">
    <location>
        <begin position="281"/>
        <end position="308"/>
    </location>
</feature>
<evidence type="ECO:0000313" key="7">
    <source>
        <dbReference type="EMBL" id="EYD77629.1"/>
    </source>
</evidence>
<reference evidence="7 8" key="1">
    <citation type="submission" date="2013-02" db="EMBL/GenBank/DDBJ databases">
        <authorList>
            <person name="Fiebig A."/>
            <person name="Goeker M."/>
            <person name="Klenk H.-P.P."/>
        </authorList>
    </citation>
    <scope>NUCLEOTIDE SEQUENCE [LARGE SCALE GENOMIC DNA]</scope>
    <source>
        <strain evidence="7 8">DSM 19309</strain>
    </source>
</reference>
<dbReference type="InterPro" id="IPR043128">
    <property type="entry name" value="Rev_trsase/Diguanyl_cyclase"/>
</dbReference>
<dbReference type="NCBIfam" id="TIGR00254">
    <property type="entry name" value="GGDEF"/>
    <property type="match status" value="1"/>
</dbReference>
<dbReference type="PANTHER" id="PTHR45138:SF9">
    <property type="entry name" value="DIGUANYLATE CYCLASE DGCM-RELATED"/>
    <property type="match status" value="1"/>
</dbReference>
<dbReference type="InterPro" id="IPR050469">
    <property type="entry name" value="Diguanylate_Cyclase"/>
</dbReference>
<keyword evidence="3" id="KW-0597">Phosphoprotein</keyword>
<feature type="domain" description="GGDEF" evidence="6">
    <location>
        <begin position="335"/>
        <end position="498"/>
    </location>
</feature>
<dbReference type="GO" id="GO:0005886">
    <property type="term" value="C:plasma membrane"/>
    <property type="evidence" value="ECO:0007669"/>
    <property type="project" value="TreeGrafter"/>
</dbReference>
<dbReference type="PANTHER" id="PTHR45138">
    <property type="entry name" value="REGULATORY COMPONENTS OF SENSORY TRANSDUCTION SYSTEM"/>
    <property type="match status" value="1"/>
</dbReference>
<keyword evidence="8" id="KW-1185">Reference proteome</keyword>
<gene>
    <name evidence="7" type="ORF">Rumeso_00795</name>
</gene>
<dbReference type="SUPFAM" id="SSF55073">
    <property type="entry name" value="Nucleotide cyclase"/>
    <property type="match status" value="1"/>
</dbReference>
<dbReference type="FunFam" id="3.30.70.270:FF:000001">
    <property type="entry name" value="Diguanylate cyclase domain protein"/>
    <property type="match status" value="1"/>
</dbReference>
<dbReference type="RefSeq" id="WP_051521413.1">
    <property type="nucleotide sequence ID" value="NZ_KK088593.1"/>
</dbReference>
<evidence type="ECO:0000259" key="6">
    <source>
        <dbReference type="PROSITE" id="PS50887"/>
    </source>
</evidence>
<dbReference type="AlphaFoldDB" id="A0A017HV64"/>
<dbReference type="STRING" id="442562.Rumeso_00795"/>
<evidence type="ECO:0000256" key="4">
    <source>
        <dbReference type="SAM" id="Coils"/>
    </source>
</evidence>
<dbReference type="InterPro" id="IPR001789">
    <property type="entry name" value="Sig_transdc_resp-reg_receiver"/>
</dbReference>
<comment type="caution">
    <text evidence="7">The sequence shown here is derived from an EMBL/GenBank/DDBJ whole genome shotgun (WGS) entry which is preliminary data.</text>
</comment>
<dbReference type="SMART" id="SM00267">
    <property type="entry name" value="GGDEF"/>
    <property type="match status" value="1"/>
</dbReference>
<dbReference type="Gene3D" id="3.30.70.270">
    <property type="match status" value="1"/>
</dbReference>
<evidence type="ECO:0000259" key="5">
    <source>
        <dbReference type="PROSITE" id="PS50110"/>
    </source>
</evidence>
<dbReference type="GO" id="GO:1902201">
    <property type="term" value="P:negative regulation of bacterial-type flagellum-dependent cell motility"/>
    <property type="evidence" value="ECO:0007669"/>
    <property type="project" value="TreeGrafter"/>
</dbReference>
<protein>
    <recommendedName>
        <fullName evidence="1">diguanylate cyclase</fullName>
        <ecNumber evidence="1">2.7.7.65</ecNumber>
    </recommendedName>
</protein>
<dbReference type="PROSITE" id="PS50110">
    <property type="entry name" value="RESPONSE_REGULATORY"/>
    <property type="match status" value="1"/>
</dbReference>
<sequence length="519" mass="54246">MGRHVVIVDREPSRRDALRAALALAPGEVREMDDPARLPARAGDEGLGLALLDLGGPEEEALDALRRMRARPGLPSLPVIALVPVDRPDLRLAALRAGAEEATDRDTAPRVLQARLRSLLRHREALHDSPAEVAIPLSHGLAEGATPFVSAPSSRRGDGQRLRLALLSPAPAAGPSPVDDLALRLGAEAIPLRNEGVPSVAAPRAPDLVVVDGLGLAGDLAQGAALLASIADLRGRPATRDAATLVLLPACAVETAALALDLGAGDVAVGPVGPEEIALRARALLGRRAQAERQRDQIRSQLRAALTDPLTGLHNLHHADPELRRMAESTRRDGGHLAVLMLDIDHFKSFNDRYGHATGNRVLIEVGRRLRSGLRAGDLLARIGGEEFLAALPGATLDEACATAERLRRAVADRPFVIDLGHAAPAFCVAPQSFAALASEPSEPKPLRVRVTLSIGVAAAAAEDLRAGLTPDDLLARADGALYAAKASGRDAVMAAPAWPQAARAPLGDRVAPPSPGQA</sequence>
<dbReference type="InterPro" id="IPR011006">
    <property type="entry name" value="CheY-like_superfamily"/>
</dbReference>